<comment type="caution">
    <text evidence="1">The sequence shown here is derived from an EMBL/GenBank/DDBJ whole genome shotgun (WGS) entry which is preliminary data.</text>
</comment>
<organism evidence="1 2">
    <name type="scientific">Cymbomonas tetramitiformis</name>
    <dbReference type="NCBI Taxonomy" id="36881"/>
    <lineage>
        <taxon>Eukaryota</taxon>
        <taxon>Viridiplantae</taxon>
        <taxon>Chlorophyta</taxon>
        <taxon>Pyramimonadophyceae</taxon>
        <taxon>Pyramimonadales</taxon>
        <taxon>Pyramimonadaceae</taxon>
        <taxon>Cymbomonas</taxon>
    </lineage>
</organism>
<evidence type="ECO:0000313" key="2">
    <source>
        <dbReference type="Proteomes" id="UP001190700"/>
    </source>
</evidence>
<accession>A0AAE0H0W6</accession>
<proteinExistence type="predicted"/>
<reference evidence="1 2" key="1">
    <citation type="journal article" date="2015" name="Genome Biol. Evol.">
        <title>Comparative Genomics of a Bacterivorous Green Alga Reveals Evolutionary Causalities and Consequences of Phago-Mixotrophic Mode of Nutrition.</title>
        <authorList>
            <person name="Burns J.A."/>
            <person name="Paasch A."/>
            <person name="Narechania A."/>
            <person name="Kim E."/>
        </authorList>
    </citation>
    <scope>NUCLEOTIDE SEQUENCE [LARGE SCALE GENOMIC DNA]</scope>
    <source>
        <strain evidence="1 2">PLY_AMNH</strain>
    </source>
</reference>
<name>A0AAE0H0W6_9CHLO</name>
<protein>
    <submittedName>
        <fullName evidence="1">Uncharacterized protein</fullName>
    </submittedName>
</protein>
<dbReference type="Proteomes" id="UP001190700">
    <property type="component" value="Unassembled WGS sequence"/>
</dbReference>
<evidence type="ECO:0000313" key="1">
    <source>
        <dbReference type="EMBL" id="KAK3287818.1"/>
    </source>
</evidence>
<dbReference type="EMBL" id="LGRX02000704">
    <property type="protein sequence ID" value="KAK3287818.1"/>
    <property type="molecule type" value="Genomic_DNA"/>
</dbReference>
<sequence>MSINFTMQETRSNIDATGTVKDLAELTEKFNRTLNQCHFGSVMDSGKCRAITGDGTTPLTELKVRSTMFGHAQRSTKDLAADRSNETTFIFGSGIEASRVQLKAYLEKISRTDHGMRTILSTDGSQGCSACGLIRNLDQHTHGEATSSTKYIDFFHRRTDLPLPWQRFASQYTLDMANGMHLLHGETDVHKIHTLFVQHLMGSGKSDVLFNIVRLLCPKGEVGRPIHRVYIISEKTQKDFFDTFAAMIDVRHNTGTYNSPFVKYAKLEKNGWQYKGYVGSDPALRVENSYAQISPNSTVATINTDLNRFYAHAKQKIDARSVSADTRYESLVFVFDEAHMFTASEDHMNALTEFVRTLKDLGVGSENPSVRKPMNVIFVMLSGTLLTDRDSREKWDNYLTALERMYGEENSTFAVSYLDELPLALRPKYEFCSLPHRNGMRDTLKRLADVMKPKPQYMSTHKKTAYNAVLAACMHNLRKLLHWIVRKHERGQSHKYLLFLPTIKDKPDKSVDPLRCEQTRSHIIRMFADVQSEVKSDSWITSESSIAYDNRMQRVIDGNPYICYGIAKPGDSEYNDVLMRRFGRVKDAESDVNIDKLESDIEHLQLLITTTCTTGADFLGVSHVYFVGTPANKTEFRQNMYRAIRMCSHPLPSMQAGVKICTIGFDQTHEVCQNTIDPSDKIHRKFMANCIDAELDEHTGKVASLYTVNAHSMTYAGKPLSAYEEYDRTLCGDVAKLQDNRILKIRGDPYRYAPQFVVDDEETLINFLRYTILPLPSVIRFVKDYKQASDVKKKMAVVLRYYYRENSSSDATHDAGTPPCRAFEKSESLSEMNRLLTTEYASIHGRCYPDGTPEKNVLQFLVSVLTLSREATAVNLTVGEWLESDHLAMLRILDTIVYDVGNSVRNQYAYITDDDARVVQYDTSRHIKTSLLINTLDAPTVAILKEHGSKQNLCATVAKNVFVRLNKLRVKVLNLKETQPVAPAASSWSYSVLFRISVLEDFCSANASIAEYLRNISVFLPTENCEPTARAKILEHTFGRPSKEKLADTFLDETSRTIYMNMTRYNDASVQHEHSYLQNIFVTPEAKLEYPLPEEQAVSDIIQQAKNIDEAVKFPCRLTEVGANNTVWYERVEVVDDFVDTMTTLVNYELGPYRAFATEALECNTVFDLFVFFIRNIRNGPKTHGEILNTCLCVDLDDPVLLGWGLDNEPLESSILSCVFTDDSIKRFSDDRFFGVTRRLQTRLRERVFKVPNMDIFCEFSKVDFLSVLQKWNNAILNDTPEGLPRDTLRDTINRRISELEKTQSVYQFFAETNKRKHGEMEANATEDLIPLLASFTSSIVENSEDMARFTIHNHTAQSIRLAQYAAVGHLLKCMLSG</sequence>
<keyword evidence="2" id="KW-1185">Reference proteome</keyword>
<gene>
    <name evidence="1" type="ORF">CYMTET_4685</name>
</gene>
<dbReference type="InterPro" id="IPR027417">
    <property type="entry name" value="P-loop_NTPase"/>
</dbReference>
<dbReference type="SUPFAM" id="SSF52540">
    <property type="entry name" value="P-loop containing nucleoside triphosphate hydrolases"/>
    <property type="match status" value="1"/>
</dbReference>